<dbReference type="InterPro" id="IPR036291">
    <property type="entry name" value="NAD(P)-bd_dom_sf"/>
</dbReference>
<proteinExistence type="predicted"/>
<evidence type="ECO:0000313" key="1">
    <source>
        <dbReference type="EMBL" id="KAG2183188.1"/>
    </source>
</evidence>
<keyword evidence="2" id="KW-1185">Reference proteome</keyword>
<dbReference type="Proteomes" id="UP000654370">
    <property type="component" value="Unassembled WGS sequence"/>
</dbReference>
<protein>
    <submittedName>
        <fullName evidence="1">Uncharacterized protein</fullName>
    </submittedName>
</protein>
<dbReference type="Gene3D" id="3.40.50.720">
    <property type="entry name" value="NAD(P)-binding Rossmann-like Domain"/>
    <property type="match status" value="1"/>
</dbReference>
<name>A0A8H7UKJ5_MORIS</name>
<reference evidence="1" key="1">
    <citation type="submission" date="2020-12" db="EMBL/GenBank/DDBJ databases">
        <title>Metabolic potential, ecology and presence of endohyphal bacteria is reflected in genomic diversity of Mucoromycotina.</title>
        <authorList>
            <person name="Muszewska A."/>
            <person name="Okrasinska A."/>
            <person name="Steczkiewicz K."/>
            <person name="Drgas O."/>
            <person name="Orlowska M."/>
            <person name="Perlinska-Lenart U."/>
            <person name="Aleksandrzak-Piekarczyk T."/>
            <person name="Szatraj K."/>
            <person name="Zielenkiewicz U."/>
            <person name="Pilsyk S."/>
            <person name="Malc E."/>
            <person name="Mieczkowski P."/>
            <person name="Kruszewska J.S."/>
            <person name="Biernat P."/>
            <person name="Pawlowska J."/>
        </authorList>
    </citation>
    <scope>NUCLEOTIDE SEQUENCE</scope>
    <source>
        <strain evidence="1">WA0000067209</strain>
    </source>
</reference>
<sequence>MSSITRKLEGKVAIVTGGSRGMGEEIANIVGFLAELENQWVTGDTVSALTVTLLGSVNTDNAYLIDDQVK</sequence>
<gene>
    <name evidence="1" type="ORF">INT43_006183</name>
</gene>
<dbReference type="OrthoDB" id="294295at2759"/>
<dbReference type="SUPFAM" id="SSF51735">
    <property type="entry name" value="NAD(P)-binding Rossmann-fold domains"/>
    <property type="match status" value="1"/>
</dbReference>
<accession>A0A8H7UKJ5</accession>
<comment type="caution">
    <text evidence="1">The sequence shown here is derived from an EMBL/GenBank/DDBJ whole genome shotgun (WGS) entry which is preliminary data.</text>
</comment>
<dbReference type="EMBL" id="JAEPQZ010000003">
    <property type="protein sequence ID" value="KAG2183188.1"/>
    <property type="molecule type" value="Genomic_DNA"/>
</dbReference>
<organism evidence="1 2">
    <name type="scientific">Mortierella isabellina</name>
    <name type="common">Filamentous fungus</name>
    <name type="synonym">Umbelopsis isabellina</name>
    <dbReference type="NCBI Taxonomy" id="91625"/>
    <lineage>
        <taxon>Eukaryota</taxon>
        <taxon>Fungi</taxon>
        <taxon>Fungi incertae sedis</taxon>
        <taxon>Mucoromycota</taxon>
        <taxon>Mucoromycotina</taxon>
        <taxon>Umbelopsidomycetes</taxon>
        <taxon>Umbelopsidales</taxon>
        <taxon>Umbelopsidaceae</taxon>
        <taxon>Umbelopsis</taxon>
    </lineage>
</organism>
<evidence type="ECO:0000313" key="2">
    <source>
        <dbReference type="Proteomes" id="UP000654370"/>
    </source>
</evidence>
<dbReference type="AlphaFoldDB" id="A0A8H7UKJ5"/>